<dbReference type="InterPro" id="IPR014036">
    <property type="entry name" value="DeoR-like_C"/>
</dbReference>
<evidence type="ECO:0000256" key="3">
    <source>
        <dbReference type="ARBA" id="ARBA00023163"/>
    </source>
</evidence>
<dbReference type="PROSITE" id="PS00894">
    <property type="entry name" value="HTH_DEOR_1"/>
    <property type="match status" value="1"/>
</dbReference>
<protein>
    <submittedName>
        <fullName evidence="5">DeoR/GlpR family DNA-binding transcription regulator</fullName>
    </submittedName>
</protein>
<dbReference type="InterPro" id="IPR037171">
    <property type="entry name" value="NagB/RpiA_transferase-like"/>
</dbReference>
<dbReference type="PROSITE" id="PS51000">
    <property type="entry name" value="HTH_DEOR_2"/>
    <property type="match status" value="1"/>
</dbReference>
<dbReference type="GO" id="GO:0003700">
    <property type="term" value="F:DNA-binding transcription factor activity"/>
    <property type="evidence" value="ECO:0007669"/>
    <property type="project" value="InterPro"/>
</dbReference>
<reference evidence="5 6" key="1">
    <citation type="submission" date="2022-12" db="EMBL/GenBank/DDBJ databases">
        <title>Metagenome assembled genome from gulf of manar.</title>
        <authorList>
            <person name="Kohli P."/>
            <person name="Pk S."/>
            <person name="Venkata Ramana C."/>
            <person name="Sasikala C."/>
        </authorList>
    </citation>
    <scope>NUCLEOTIDE SEQUENCE [LARGE SCALE GENOMIC DNA]</scope>
    <source>
        <strain evidence="5">JB008</strain>
    </source>
</reference>
<evidence type="ECO:0000259" key="4">
    <source>
        <dbReference type="PROSITE" id="PS51000"/>
    </source>
</evidence>
<dbReference type="SMART" id="SM00420">
    <property type="entry name" value="HTH_DEOR"/>
    <property type="match status" value="1"/>
</dbReference>
<evidence type="ECO:0000313" key="5">
    <source>
        <dbReference type="EMBL" id="MDC7226582.1"/>
    </source>
</evidence>
<dbReference type="PANTHER" id="PTHR30363">
    <property type="entry name" value="HTH-TYPE TRANSCRIPTIONAL REGULATOR SRLR-RELATED"/>
    <property type="match status" value="1"/>
</dbReference>
<dbReference type="InterPro" id="IPR001034">
    <property type="entry name" value="DeoR_HTH"/>
</dbReference>
<dbReference type="PRINTS" id="PR00037">
    <property type="entry name" value="HTHLACR"/>
</dbReference>
<dbReference type="InterPro" id="IPR036388">
    <property type="entry name" value="WH-like_DNA-bd_sf"/>
</dbReference>
<dbReference type="SMART" id="SM01134">
    <property type="entry name" value="DeoRC"/>
    <property type="match status" value="1"/>
</dbReference>
<gene>
    <name evidence="5" type="ORF">PQJ61_07435</name>
</gene>
<comment type="caution">
    <text evidence="5">The sequence shown here is derived from an EMBL/GenBank/DDBJ whole genome shotgun (WGS) entry which is preliminary data.</text>
</comment>
<dbReference type="InterPro" id="IPR050313">
    <property type="entry name" value="Carb_Metab_HTH_regulators"/>
</dbReference>
<keyword evidence="1" id="KW-0805">Transcription regulation</keyword>
<proteinExistence type="predicted"/>
<dbReference type="SUPFAM" id="SSF100950">
    <property type="entry name" value="NagB/RpiA/CoA transferase-like"/>
    <property type="match status" value="1"/>
</dbReference>
<dbReference type="Gene3D" id="3.40.50.1360">
    <property type="match status" value="1"/>
</dbReference>
<dbReference type="GO" id="GO:0003677">
    <property type="term" value="F:DNA binding"/>
    <property type="evidence" value="ECO:0007669"/>
    <property type="project" value="UniProtKB-KW"/>
</dbReference>
<dbReference type="EMBL" id="JAQQAL010000014">
    <property type="protein sequence ID" value="MDC7226582.1"/>
    <property type="molecule type" value="Genomic_DNA"/>
</dbReference>
<dbReference type="Proteomes" id="UP001221217">
    <property type="component" value="Unassembled WGS sequence"/>
</dbReference>
<dbReference type="SUPFAM" id="SSF46785">
    <property type="entry name" value="Winged helix' DNA-binding domain"/>
    <property type="match status" value="1"/>
</dbReference>
<keyword evidence="3" id="KW-0804">Transcription</keyword>
<dbReference type="Gene3D" id="1.10.10.10">
    <property type="entry name" value="Winged helix-like DNA-binding domain superfamily/Winged helix DNA-binding domain"/>
    <property type="match status" value="1"/>
</dbReference>
<sequence length="265" mass="28256">MPGSLIPAGRRNGMLAEIKEKGFAGVDELAEKFDVSVITVRRDLDQLELEGHIERTHGGAIYTRHISSESTYKEKNVRNHGVKAAIGRRAAELASSGDTIFVNSGSTTFQIIVSLLEIPDIRIITNNISAALEVDIPSGSEMILIGGQYRANSGCTIGSFAAEMIGRLNVSRTFIGADGISLKSGITSPVAEEAAVTRLMIERTAGPVVIAADSSKVGSVSTFFTAALDQTDFLVTDGNFDETFRPDFEEAGIEIIKAEDNSTGD</sequence>
<evidence type="ECO:0000313" key="6">
    <source>
        <dbReference type="Proteomes" id="UP001221217"/>
    </source>
</evidence>
<dbReference type="InterPro" id="IPR018356">
    <property type="entry name" value="Tscrpt_reg_HTH_DeoR_CS"/>
</dbReference>
<dbReference type="InterPro" id="IPR036390">
    <property type="entry name" value="WH_DNA-bd_sf"/>
</dbReference>
<dbReference type="Pfam" id="PF00455">
    <property type="entry name" value="DeoRC"/>
    <property type="match status" value="1"/>
</dbReference>
<dbReference type="PANTHER" id="PTHR30363:SF44">
    <property type="entry name" value="AGA OPERON TRANSCRIPTIONAL REPRESSOR-RELATED"/>
    <property type="match status" value="1"/>
</dbReference>
<accession>A0AAJ1IC74</accession>
<dbReference type="Pfam" id="PF08220">
    <property type="entry name" value="HTH_DeoR"/>
    <property type="match status" value="1"/>
</dbReference>
<feature type="domain" description="HTH deoR-type" evidence="4">
    <location>
        <begin position="7"/>
        <end position="62"/>
    </location>
</feature>
<dbReference type="AlphaFoldDB" id="A0AAJ1IC74"/>
<name>A0AAJ1IC74_9SPIO</name>
<keyword evidence="2 5" id="KW-0238">DNA-binding</keyword>
<organism evidence="5 6">
    <name type="scientific">Candidatus Thalassospirochaeta sargassi</name>
    <dbReference type="NCBI Taxonomy" id="3119039"/>
    <lineage>
        <taxon>Bacteria</taxon>
        <taxon>Pseudomonadati</taxon>
        <taxon>Spirochaetota</taxon>
        <taxon>Spirochaetia</taxon>
        <taxon>Spirochaetales</taxon>
        <taxon>Spirochaetaceae</taxon>
        <taxon>Candidatus Thalassospirochaeta</taxon>
    </lineage>
</organism>
<evidence type="ECO:0000256" key="2">
    <source>
        <dbReference type="ARBA" id="ARBA00023125"/>
    </source>
</evidence>
<evidence type="ECO:0000256" key="1">
    <source>
        <dbReference type="ARBA" id="ARBA00023015"/>
    </source>
</evidence>